<dbReference type="PANTHER" id="PTHR10000">
    <property type="entry name" value="PHOSPHOSERINE PHOSPHATASE"/>
    <property type="match status" value="1"/>
</dbReference>
<dbReference type="GO" id="GO:0016791">
    <property type="term" value="F:phosphatase activity"/>
    <property type="evidence" value="ECO:0007669"/>
    <property type="project" value="TreeGrafter"/>
</dbReference>
<dbReference type="GO" id="GO:0005829">
    <property type="term" value="C:cytosol"/>
    <property type="evidence" value="ECO:0007669"/>
    <property type="project" value="TreeGrafter"/>
</dbReference>
<dbReference type="SUPFAM" id="SSF56784">
    <property type="entry name" value="HAD-like"/>
    <property type="match status" value="1"/>
</dbReference>
<protein>
    <recommendedName>
        <fullName evidence="3">Cof subfamily protein (Haloacid dehalogenase superfamily)/HAD superfamily hydrolase (TIGR01484 family)</fullName>
    </recommendedName>
</protein>
<dbReference type="AlphaFoldDB" id="A0A4R3KAI0"/>
<proteinExistence type="predicted"/>
<evidence type="ECO:0008006" key="3">
    <source>
        <dbReference type="Google" id="ProtNLM"/>
    </source>
</evidence>
<accession>A0A4R3KAI0</accession>
<dbReference type="InterPro" id="IPR000150">
    <property type="entry name" value="Cof"/>
</dbReference>
<sequence>MAVKLIALDMDGTTLNDGHMVSDQNRAAIDEALRRNIVVTVCTGRSNTELAPIIAVLPEVRYFINGNGCKIYDKKMDKVILSEPLSFSAANTIYRIVREYPVMLEVYTDNQIYTSKSCYDHANKYVPAQFLQLILDTRTPLENLKALFRPDWQKLIYKINIFYNNVENFEAIRERCKDLPAEMTGSTEANLEFNSLTASKGRALSKLASILKIDASEVMAIGDGSNDISMLKYAGYSIAMENAIPEAKAAAKYQTLNNNENGVAAAIKKYALC</sequence>
<dbReference type="CDD" id="cd07516">
    <property type="entry name" value="HAD_Pase"/>
    <property type="match status" value="1"/>
</dbReference>
<dbReference type="GO" id="GO:0000287">
    <property type="term" value="F:magnesium ion binding"/>
    <property type="evidence" value="ECO:0007669"/>
    <property type="project" value="TreeGrafter"/>
</dbReference>
<dbReference type="NCBIfam" id="TIGR00099">
    <property type="entry name" value="Cof-subfamily"/>
    <property type="match status" value="1"/>
</dbReference>
<reference evidence="1 2" key="1">
    <citation type="submission" date="2019-03" db="EMBL/GenBank/DDBJ databases">
        <title>Genomic Encyclopedia of Type Strains, Phase IV (KMG-IV): sequencing the most valuable type-strain genomes for metagenomic binning, comparative biology and taxonomic classification.</title>
        <authorList>
            <person name="Goeker M."/>
        </authorList>
    </citation>
    <scope>NUCLEOTIDE SEQUENCE [LARGE SCALE GENOMIC DNA]</scope>
    <source>
        <strain evidence="1 2">DSM 20467</strain>
    </source>
</reference>
<organism evidence="1 2">
    <name type="scientific">Pectinatus cerevisiiphilus</name>
    <dbReference type="NCBI Taxonomy" id="86956"/>
    <lineage>
        <taxon>Bacteria</taxon>
        <taxon>Bacillati</taxon>
        <taxon>Bacillota</taxon>
        <taxon>Negativicutes</taxon>
        <taxon>Selenomonadales</taxon>
        <taxon>Selenomonadaceae</taxon>
        <taxon>Pectinatus</taxon>
    </lineage>
</organism>
<dbReference type="PANTHER" id="PTHR10000:SF8">
    <property type="entry name" value="HAD SUPERFAMILY HYDROLASE-LIKE, TYPE 3"/>
    <property type="match status" value="1"/>
</dbReference>
<name>A0A4R3KAI0_9FIRM</name>
<dbReference type="Gene3D" id="3.40.50.1000">
    <property type="entry name" value="HAD superfamily/HAD-like"/>
    <property type="match status" value="1"/>
</dbReference>
<dbReference type="OrthoDB" id="9790031at2"/>
<evidence type="ECO:0000313" key="1">
    <source>
        <dbReference type="EMBL" id="TCS79651.1"/>
    </source>
</evidence>
<dbReference type="Proteomes" id="UP000295188">
    <property type="component" value="Unassembled WGS sequence"/>
</dbReference>
<keyword evidence="2" id="KW-1185">Reference proteome</keyword>
<dbReference type="Gene3D" id="3.30.1240.10">
    <property type="match status" value="1"/>
</dbReference>
<dbReference type="EMBL" id="SMAA01000006">
    <property type="protein sequence ID" value="TCS79651.1"/>
    <property type="molecule type" value="Genomic_DNA"/>
</dbReference>
<gene>
    <name evidence="1" type="ORF">EDC37_10666</name>
</gene>
<comment type="caution">
    <text evidence="1">The sequence shown here is derived from an EMBL/GenBank/DDBJ whole genome shotgun (WGS) entry which is preliminary data.</text>
</comment>
<dbReference type="RefSeq" id="WP_132548688.1">
    <property type="nucleotide sequence ID" value="NZ_SMAA01000006.1"/>
</dbReference>
<dbReference type="SFLD" id="SFLDG01140">
    <property type="entry name" value="C2.B:_Phosphomannomutase_and_P"/>
    <property type="match status" value="1"/>
</dbReference>
<dbReference type="SFLD" id="SFLDS00003">
    <property type="entry name" value="Haloacid_Dehalogenase"/>
    <property type="match status" value="1"/>
</dbReference>
<dbReference type="InterPro" id="IPR023214">
    <property type="entry name" value="HAD_sf"/>
</dbReference>
<dbReference type="NCBIfam" id="TIGR01484">
    <property type="entry name" value="HAD-SF-IIB"/>
    <property type="match status" value="1"/>
</dbReference>
<dbReference type="InterPro" id="IPR006379">
    <property type="entry name" value="HAD-SF_hydro_IIB"/>
</dbReference>
<evidence type="ECO:0000313" key="2">
    <source>
        <dbReference type="Proteomes" id="UP000295188"/>
    </source>
</evidence>
<dbReference type="Pfam" id="PF08282">
    <property type="entry name" value="Hydrolase_3"/>
    <property type="match status" value="1"/>
</dbReference>
<dbReference type="PROSITE" id="PS01229">
    <property type="entry name" value="COF_2"/>
    <property type="match status" value="1"/>
</dbReference>
<dbReference type="InterPro" id="IPR036412">
    <property type="entry name" value="HAD-like_sf"/>
</dbReference>